<dbReference type="EMBL" id="DF238840">
    <property type="protein sequence ID" value="GAF26066.1"/>
    <property type="molecule type" value="Genomic_DNA"/>
</dbReference>
<dbReference type="AlphaFoldDB" id="A0A0S6UAP8"/>
<dbReference type="Gene3D" id="6.10.250.3150">
    <property type="match status" value="1"/>
</dbReference>
<protein>
    <submittedName>
        <fullName evidence="2">Maleate cis-trans isomerase</fullName>
    </submittedName>
</protein>
<proteinExistence type="predicted"/>
<feature type="coiled-coil region" evidence="1">
    <location>
        <begin position="160"/>
        <end position="187"/>
    </location>
</feature>
<organism evidence="2">
    <name type="scientific">Moorella thermoacetica Y72</name>
    <dbReference type="NCBI Taxonomy" id="1325331"/>
    <lineage>
        <taxon>Bacteria</taxon>
        <taxon>Bacillati</taxon>
        <taxon>Bacillota</taxon>
        <taxon>Clostridia</taxon>
        <taxon>Neomoorellales</taxon>
        <taxon>Neomoorellaceae</taxon>
        <taxon>Neomoorella</taxon>
    </lineage>
</organism>
<evidence type="ECO:0000256" key="1">
    <source>
        <dbReference type="SAM" id="Coils"/>
    </source>
</evidence>
<feature type="coiled-coil region" evidence="1">
    <location>
        <begin position="41"/>
        <end position="89"/>
    </location>
</feature>
<accession>A0A0S6UAP8</accession>
<reference evidence="2" key="1">
    <citation type="journal article" date="2014" name="Gene">
        <title>Genome-guided analysis of transformation efficiency and carbon dioxide assimilation by Moorella thermoacetica Y72.</title>
        <authorList>
            <person name="Tsukahara K."/>
            <person name="Kita A."/>
            <person name="Nakashimada Y."/>
            <person name="Hoshino T."/>
            <person name="Murakami K."/>
        </authorList>
    </citation>
    <scope>NUCLEOTIDE SEQUENCE [LARGE SCALE GENOMIC DNA]</scope>
    <source>
        <strain evidence="2">Y72</strain>
    </source>
</reference>
<dbReference type="Proteomes" id="UP000063718">
    <property type="component" value="Unassembled WGS sequence"/>
</dbReference>
<dbReference type="GO" id="GO:0016853">
    <property type="term" value="F:isomerase activity"/>
    <property type="evidence" value="ECO:0007669"/>
    <property type="project" value="UniProtKB-KW"/>
</dbReference>
<dbReference type="RefSeq" id="WP_025773794.1">
    <property type="nucleotide sequence ID" value="NZ_DF238840.1"/>
</dbReference>
<name>A0A0S6UAP8_NEOTH</name>
<keyword evidence="1" id="KW-0175">Coiled coil</keyword>
<keyword evidence="2" id="KW-0413">Isomerase</keyword>
<evidence type="ECO:0000313" key="2">
    <source>
        <dbReference type="EMBL" id="GAF26066.1"/>
    </source>
</evidence>
<gene>
    <name evidence="2" type="ORF">MTY_1403</name>
</gene>
<sequence length="358" mass="40380">MQRLITLLAIFFLLISPVPPAWGTSITDTLKQRLLDNENQENRLLQEIMLLDARLQKAEQEGQELANRLAAVRQQLQAARSRQIQAEARLAAGRRDLNRSLRFFQVYGTSPFILAAFFSNDLPDFFIRLELLKYLGNHFVGIVRYNLALYRQAREEGSLVAAREQELRQAQATLLESEERLTALRLKRETDLDSLRRQSTTWSQDLLALEKAWSGALPTLYYLLQQLPALPWKNLKPDAVSVDLSRGEVQAIFSQRNLNATLLTPAELPGVSLTLSGEGLTIPGPDFQIRGSLQVAGPHQLLFTPTEVTFAGLPLSTATRNELLPREKLTIDLPPPDYGLQFKEINFAPGRMSLILKK</sequence>